<keyword evidence="9 15" id="KW-0378">Hydrolase</keyword>
<evidence type="ECO:0000256" key="11">
    <source>
        <dbReference type="ARBA" id="ARBA00022837"/>
    </source>
</evidence>
<feature type="chain" id="PRO_5040368576" description="tripeptidyl-peptidase II" evidence="16">
    <location>
        <begin position="19"/>
        <end position="595"/>
    </location>
</feature>
<feature type="active site" description="Charge relay system" evidence="15">
    <location>
        <position position="297"/>
    </location>
</feature>
<dbReference type="InterPro" id="IPR030400">
    <property type="entry name" value="Sedolisin_dom"/>
</dbReference>
<dbReference type="GO" id="GO:0006508">
    <property type="term" value="P:proteolysis"/>
    <property type="evidence" value="ECO:0007669"/>
    <property type="project" value="UniProtKB-KW"/>
</dbReference>
<evidence type="ECO:0000256" key="16">
    <source>
        <dbReference type="SAM" id="SignalP"/>
    </source>
</evidence>
<dbReference type="CDD" id="cd11377">
    <property type="entry name" value="Pro-peptidase_S53"/>
    <property type="match status" value="1"/>
</dbReference>
<evidence type="ECO:0000256" key="5">
    <source>
        <dbReference type="ARBA" id="ARBA00022525"/>
    </source>
</evidence>
<dbReference type="PROSITE" id="PS51695">
    <property type="entry name" value="SEDOLISIN"/>
    <property type="match status" value="1"/>
</dbReference>
<dbReference type="Proteomes" id="UP000703269">
    <property type="component" value="Unassembled WGS sequence"/>
</dbReference>
<comment type="catalytic activity">
    <reaction evidence="1">
        <text>Release of an N-terminal tripeptide from a polypeptide.</text>
        <dbReference type="EC" id="3.4.14.10"/>
    </reaction>
</comment>
<evidence type="ECO:0000256" key="12">
    <source>
        <dbReference type="ARBA" id="ARBA00023026"/>
    </source>
</evidence>
<evidence type="ECO:0000256" key="7">
    <source>
        <dbReference type="ARBA" id="ARBA00022723"/>
    </source>
</evidence>
<dbReference type="SMART" id="SM00944">
    <property type="entry name" value="Pro-kuma_activ"/>
    <property type="match status" value="1"/>
</dbReference>
<comment type="caution">
    <text evidence="18">The sequence shown here is derived from an EMBL/GenBank/DDBJ whole genome shotgun (WGS) entry which is preliminary data.</text>
</comment>
<comment type="cofactor">
    <cofactor evidence="15">
        <name>Ca(2+)</name>
        <dbReference type="ChEBI" id="CHEBI:29108"/>
    </cofactor>
    <text evidence="15">Binds 1 Ca(2+) ion per subunit.</text>
</comment>
<evidence type="ECO:0000259" key="17">
    <source>
        <dbReference type="PROSITE" id="PS51695"/>
    </source>
</evidence>
<organism evidence="18 19">
    <name type="scientific">Phanerochaete sordida</name>
    <dbReference type="NCBI Taxonomy" id="48140"/>
    <lineage>
        <taxon>Eukaryota</taxon>
        <taxon>Fungi</taxon>
        <taxon>Dikarya</taxon>
        <taxon>Basidiomycota</taxon>
        <taxon>Agaricomycotina</taxon>
        <taxon>Agaricomycetes</taxon>
        <taxon>Polyporales</taxon>
        <taxon>Phanerochaetaceae</taxon>
        <taxon>Phanerochaete</taxon>
    </lineage>
</organism>
<dbReference type="GO" id="GO:0046872">
    <property type="term" value="F:metal ion binding"/>
    <property type="evidence" value="ECO:0007669"/>
    <property type="project" value="UniProtKB-UniRule"/>
</dbReference>
<dbReference type="PANTHER" id="PTHR14218:SF15">
    <property type="entry name" value="TRIPEPTIDYL-PEPTIDASE 1"/>
    <property type="match status" value="1"/>
</dbReference>
<dbReference type="InterPro" id="IPR036852">
    <property type="entry name" value="Peptidase_S8/S53_dom_sf"/>
</dbReference>
<comment type="subcellular location">
    <subcellularLocation>
        <location evidence="3">Secreted</location>
        <location evidence="3">Extracellular space</location>
    </subcellularLocation>
</comment>
<feature type="domain" description="Peptidase S53" evidence="17">
    <location>
        <begin position="223"/>
        <end position="595"/>
    </location>
</feature>
<sequence>MKCSLLWTVLTVAAFAAATPAARHSLKVKESIAVPRGWAKRDVAPRHMRLNLRIALPQSNFALLEQELYEVSDPAHERYGAHLSQAEVNELIAPRPESVQQVKAWLAGHGLREEDLSFSPAGDWIKVAVPVSLAEEMLDAEYHVYEHSEGDTLVRTASYSLPEHLHEHVELIQPTTLFSRFRGMKTSFRLHELDASVAPPASAPPIHVPSASGGKVDASCNTTITVQCLKELYNAVGYTPKANTGNQIAATGYLDQFANLADLQLFYADQVPAAINTSFKLVSINGGQNNQSEPGGEANLDTQFAFGISHPIPATFYTTAGSPPFIPDVGTPTDSNEPYLDWVDFVLNHPNPPQTISTSYGDDEQTVPLSFAQRVCNDFAQLGARGVTLTFSSGDGGVGDGDPDPATQQCFTNDGHNKTEFLAAFPASCPFVTTVGGTHLVPETAISFSGGGFSNVFSRPKYQDQQVEAFLNKLGPKTFAGLFNKNGRAYPDVSAQADNFRIFFEGRAALIAGTSASCPTFAGFVALLNDARLRAGKPPLGFLNPLIYSLKSGFNDITTGNNPGCGTQGFNATKGWDPVTGLGTPNFGVLEKLVV</sequence>
<feature type="binding site" evidence="15">
    <location>
        <position position="556"/>
    </location>
    <ligand>
        <name>Ca(2+)</name>
        <dbReference type="ChEBI" id="CHEBI:29108"/>
    </ligand>
</feature>
<dbReference type="InterPro" id="IPR050819">
    <property type="entry name" value="Tripeptidyl-peptidase_I"/>
</dbReference>
<reference evidence="18 19" key="1">
    <citation type="submission" date="2021-08" db="EMBL/GenBank/DDBJ databases">
        <title>Draft Genome Sequence of Phanerochaete sordida strain YK-624.</title>
        <authorList>
            <person name="Mori T."/>
            <person name="Dohra H."/>
            <person name="Suzuki T."/>
            <person name="Kawagishi H."/>
            <person name="Hirai H."/>
        </authorList>
    </citation>
    <scope>NUCLEOTIDE SEQUENCE [LARGE SCALE GENOMIC DNA]</scope>
    <source>
        <strain evidence="18 19">YK-624</strain>
    </source>
</reference>
<evidence type="ECO:0000256" key="9">
    <source>
        <dbReference type="ARBA" id="ARBA00022801"/>
    </source>
</evidence>
<feature type="binding site" evidence="15">
    <location>
        <position position="557"/>
    </location>
    <ligand>
        <name>Ca(2+)</name>
        <dbReference type="ChEBI" id="CHEBI:29108"/>
    </ligand>
</feature>
<keyword evidence="8 16" id="KW-0732">Signal</keyword>
<keyword evidence="12" id="KW-0843">Virulence</keyword>
<dbReference type="CDD" id="cd04056">
    <property type="entry name" value="Peptidases_S53"/>
    <property type="match status" value="1"/>
</dbReference>
<dbReference type="Pfam" id="PF00082">
    <property type="entry name" value="Peptidase_S8"/>
    <property type="match status" value="1"/>
</dbReference>
<protein>
    <recommendedName>
        <fullName evidence="4">tripeptidyl-peptidase II</fullName>
        <ecNumber evidence="4">3.4.14.10</ecNumber>
    </recommendedName>
</protein>
<dbReference type="PROSITE" id="PS00138">
    <property type="entry name" value="SUBTILASE_SER"/>
    <property type="match status" value="1"/>
</dbReference>
<evidence type="ECO:0000256" key="15">
    <source>
        <dbReference type="PROSITE-ProRule" id="PRU01032"/>
    </source>
</evidence>
<dbReference type="GO" id="GO:0008240">
    <property type="term" value="F:tripeptidyl-peptidase activity"/>
    <property type="evidence" value="ECO:0007669"/>
    <property type="project" value="UniProtKB-EC"/>
</dbReference>
<dbReference type="AlphaFoldDB" id="A0A9P3FXX4"/>
<evidence type="ECO:0000256" key="3">
    <source>
        <dbReference type="ARBA" id="ARBA00004239"/>
    </source>
</evidence>
<dbReference type="GO" id="GO:0004252">
    <property type="term" value="F:serine-type endopeptidase activity"/>
    <property type="evidence" value="ECO:0007669"/>
    <property type="project" value="UniProtKB-UniRule"/>
</dbReference>
<evidence type="ECO:0000256" key="10">
    <source>
        <dbReference type="ARBA" id="ARBA00022825"/>
    </source>
</evidence>
<keyword evidence="11 15" id="KW-0106">Calcium</keyword>
<comment type="function">
    <text evidence="2">Secreted tripeptidyl-peptidase which degrades proteins at acidic pHs and is involved in virulence.</text>
</comment>
<feature type="binding site" evidence="15">
    <location>
        <position position="577"/>
    </location>
    <ligand>
        <name>Ca(2+)</name>
        <dbReference type="ChEBI" id="CHEBI:29108"/>
    </ligand>
</feature>
<feature type="signal peptide" evidence="16">
    <location>
        <begin position="1"/>
        <end position="18"/>
    </location>
</feature>
<evidence type="ECO:0000313" key="19">
    <source>
        <dbReference type="Proteomes" id="UP000703269"/>
    </source>
</evidence>
<evidence type="ECO:0000256" key="4">
    <source>
        <dbReference type="ARBA" id="ARBA00012462"/>
    </source>
</evidence>
<name>A0A9P3FXX4_9APHY</name>
<keyword evidence="19" id="KW-1185">Reference proteome</keyword>
<keyword evidence="10 15" id="KW-0720">Serine protease</keyword>
<evidence type="ECO:0000256" key="1">
    <source>
        <dbReference type="ARBA" id="ARBA00001910"/>
    </source>
</evidence>
<dbReference type="EC" id="3.4.14.10" evidence="4"/>
<dbReference type="OrthoDB" id="409122at2759"/>
<keyword evidence="6 15" id="KW-0645">Protease</keyword>
<feature type="active site" description="Charge relay system" evidence="15">
    <location>
        <position position="515"/>
    </location>
</feature>
<keyword evidence="7 15" id="KW-0479">Metal-binding</keyword>
<gene>
    <name evidence="18" type="ORF">PsYK624_006030</name>
</gene>
<evidence type="ECO:0000256" key="6">
    <source>
        <dbReference type="ARBA" id="ARBA00022670"/>
    </source>
</evidence>
<dbReference type="InterPro" id="IPR023828">
    <property type="entry name" value="Peptidase_S8_Ser-AS"/>
</dbReference>
<evidence type="ECO:0000256" key="14">
    <source>
        <dbReference type="ARBA" id="ARBA00023180"/>
    </source>
</evidence>
<dbReference type="PANTHER" id="PTHR14218">
    <property type="entry name" value="PROTEASE S8 TRIPEPTIDYL PEPTIDASE I CLN2"/>
    <property type="match status" value="1"/>
</dbReference>
<evidence type="ECO:0000256" key="13">
    <source>
        <dbReference type="ARBA" id="ARBA00023145"/>
    </source>
</evidence>
<accession>A0A9P3FXX4</accession>
<dbReference type="SUPFAM" id="SSF52743">
    <property type="entry name" value="Subtilisin-like"/>
    <property type="match status" value="1"/>
</dbReference>
<dbReference type="InterPro" id="IPR015366">
    <property type="entry name" value="S53_propep"/>
</dbReference>
<feature type="binding site" evidence="15">
    <location>
        <position position="575"/>
    </location>
    <ligand>
        <name>Ca(2+)</name>
        <dbReference type="ChEBI" id="CHEBI:29108"/>
    </ligand>
</feature>
<dbReference type="GO" id="GO:0005576">
    <property type="term" value="C:extracellular region"/>
    <property type="evidence" value="ECO:0007669"/>
    <property type="project" value="UniProtKB-SubCell"/>
</dbReference>
<dbReference type="Gene3D" id="3.40.50.200">
    <property type="entry name" value="Peptidase S8/S53 domain"/>
    <property type="match status" value="1"/>
</dbReference>
<dbReference type="FunFam" id="3.40.50.200:FF:000015">
    <property type="entry name" value="Tripeptidyl peptidase A"/>
    <property type="match status" value="1"/>
</dbReference>
<dbReference type="Pfam" id="PF09286">
    <property type="entry name" value="Pro-kuma_activ"/>
    <property type="match status" value="1"/>
</dbReference>
<keyword evidence="13" id="KW-0865">Zymogen</keyword>
<keyword evidence="5" id="KW-0964">Secreted</keyword>
<dbReference type="EMBL" id="BPQB01000001">
    <property type="protein sequence ID" value="GJE84527.1"/>
    <property type="molecule type" value="Genomic_DNA"/>
</dbReference>
<dbReference type="InterPro" id="IPR000209">
    <property type="entry name" value="Peptidase_S8/S53_dom"/>
</dbReference>
<evidence type="ECO:0000313" key="18">
    <source>
        <dbReference type="EMBL" id="GJE84527.1"/>
    </source>
</evidence>
<evidence type="ECO:0000256" key="2">
    <source>
        <dbReference type="ARBA" id="ARBA00002451"/>
    </source>
</evidence>
<keyword evidence="14" id="KW-0325">Glycoprotein</keyword>
<proteinExistence type="predicted"/>
<dbReference type="SUPFAM" id="SSF54897">
    <property type="entry name" value="Protease propeptides/inhibitors"/>
    <property type="match status" value="1"/>
</dbReference>
<evidence type="ECO:0000256" key="8">
    <source>
        <dbReference type="ARBA" id="ARBA00022729"/>
    </source>
</evidence>
<feature type="active site" description="Charge relay system" evidence="15">
    <location>
        <position position="301"/>
    </location>
</feature>